<dbReference type="EMBL" id="FPBV01000016">
    <property type="protein sequence ID" value="SFU97274.1"/>
    <property type="molecule type" value="Genomic_DNA"/>
</dbReference>
<evidence type="ECO:0000256" key="3">
    <source>
        <dbReference type="ARBA" id="ARBA00022475"/>
    </source>
</evidence>
<dbReference type="PANTHER" id="PTHR30106:SF2">
    <property type="entry name" value="UPF0324 INNER MEMBRANE PROTEIN YEIH"/>
    <property type="match status" value="1"/>
</dbReference>
<evidence type="ECO:0000256" key="5">
    <source>
        <dbReference type="ARBA" id="ARBA00022989"/>
    </source>
</evidence>
<dbReference type="PANTHER" id="PTHR30106">
    <property type="entry name" value="INNER MEMBRANE PROTEIN YEIH-RELATED"/>
    <property type="match status" value="1"/>
</dbReference>
<gene>
    <name evidence="8" type="ORF">SAMN05421543_11646</name>
</gene>
<evidence type="ECO:0000256" key="1">
    <source>
        <dbReference type="ARBA" id="ARBA00004651"/>
    </source>
</evidence>
<proteinExistence type="inferred from homology"/>
<feature type="transmembrane region" description="Helical" evidence="7">
    <location>
        <begin position="278"/>
        <end position="299"/>
    </location>
</feature>
<name>A0A1I7KIZ5_9BACL</name>
<feature type="transmembrane region" description="Helical" evidence="7">
    <location>
        <begin position="214"/>
        <end position="235"/>
    </location>
</feature>
<sequence>MEGPNASFSASSVSAVSSASAAARITEGKDARAQAVRRFALGVAFTLVIAALGTGLARLPGLNRVGPLACAIAIAVAYRQWAGYPERLRSGIQFSAKRLLRFAIVLYGLKLNIAIILHDGLGLLMRDVATIAFSIGLMVLLAKWWKADTSLSLLLGVGTGVCGASAIAAVSPILRAKEEDTAIAAGIIALAGTVFAIAYTLVRPWLPLTAMQYGVWSGVSIHEVAQVALAAAPAGSQPLAVALLAKLGRVLLLIPLAFGMMLWMKWRGGHEGPVKVEFPWFLVGFLVMSLVGSYLVPLWHVPATWMQDVSTFSSFLLTTAMVGLGLNVSLKDVRKKAVRPFLAMVATSALLSGLTLLFVW</sequence>
<feature type="transmembrane region" description="Helical" evidence="7">
    <location>
        <begin position="153"/>
        <end position="175"/>
    </location>
</feature>
<evidence type="ECO:0000256" key="2">
    <source>
        <dbReference type="ARBA" id="ARBA00007977"/>
    </source>
</evidence>
<dbReference type="AlphaFoldDB" id="A0A1I7KIZ5"/>
<reference evidence="9" key="1">
    <citation type="submission" date="2016-10" db="EMBL/GenBank/DDBJ databases">
        <authorList>
            <person name="Varghese N."/>
        </authorList>
    </citation>
    <scope>NUCLEOTIDE SEQUENCE [LARGE SCALE GENOMIC DNA]</scope>
    <source>
        <strain evidence="9">DSM 17980</strain>
    </source>
</reference>
<evidence type="ECO:0000256" key="4">
    <source>
        <dbReference type="ARBA" id="ARBA00022692"/>
    </source>
</evidence>
<dbReference type="InterPro" id="IPR018383">
    <property type="entry name" value="UPF0324_pro"/>
</dbReference>
<evidence type="ECO:0000313" key="9">
    <source>
        <dbReference type="Proteomes" id="UP000183508"/>
    </source>
</evidence>
<feature type="transmembrane region" description="Helical" evidence="7">
    <location>
        <begin position="181"/>
        <end position="202"/>
    </location>
</feature>
<dbReference type="Proteomes" id="UP000183508">
    <property type="component" value="Unassembled WGS sequence"/>
</dbReference>
<keyword evidence="6 7" id="KW-0472">Membrane</keyword>
<comment type="similarity">
    <text evidence="2">Belongs to the UPF0324 family.</text>
</comment>
<dbReference type="GO" id="GO:0005886">
    <property type="term" value="C:plasma membrane"/>
    <property type="evidence" value="ECO:0007669"/>
    <property type="project" value="UniProtKB-SubCell"/>
</dbReference>
<dbReference type="Pfam" id="PF03601">
    <property type="entry name" value="Cons_hypoth698"/>
    <property type="match status" value="1"/>
</dbReference>
<feature type="transmembrane region" description="Helical" evidence="7">
    <location>
        <begin position="123"/>
        <end position="141"/>
    </location>
</feature>
<keyword evidence="4 7" id="KW-0812">Transmembrane</keyword>
<feature type="transmembrane region" description="Helical" evidence="7">
    <location>
        <begin position="39"/>
        <end position="56"/>
    </location>
</feature>
<feature type="transmembrane region" description="Helical" evidence="7">
    <location>
        <begin position="247"/>
        <end position="266"/>
    </location>
</feature>
<evidence type="ECO:0000313" key="8">
    <source>
        <dbReference type="EMBL" id="SFU97274.1"/>
    </source>
</evidence>
<organism evidence="8 9">
    <name type="scientific">Alicyclobacillus macrosporangiidus</name>
    <dbReference type="NCBI Taxonomy" id="392015"/>
    <lineage>
        <taxon>Bacteria</taxon>
        <taxon>Bacillati</taxon>
        <taxon>Bacillota</taxon>
        <taxon>Bacilli</taxon>
        <taxon>Bacillales</taxon>
        <taxon>Alicyclobacillaceae</taxon>
        <taxon>Alicyclobacillus</taxon>
    </lineage>
</organism>
<dbReference type="STRING" id="392015.SAMN05421543_11646"/>
<evidence type="ECO:0000256" key="7">
    <source>
        <dbReference type="SAM" id="Phobius"/>
    </source>
</evidence>
<feature type="transmembrane region" description="Helical" evidence="7">
    <location>
        <begin position="62"/>
        <end position="78"/>
    </location>
</feature>
<feature type="transmembrane region" description="Helical" evidence="7">
    <location>
        <begin position="341"/>
        <end position="359"/>
    </location>
</feature>
<feature type="transmembrane region" description="Helical" evidence="7">
    <location>
        <begin position="311"/>
        <end position="329"/>
    </location>
</feature>
<accession>A0A1I7KIZ5</accession>
<keyword evidence="9" id="KW-1185">Reference proteome</keyword>
<comment type="subcellular location">
    <subcellularLocation>
        <location evidence="1">Cell membrane</location>
        <topology evidence="1">Multi-pass membrane protein</topology>
    </subcellularLocation>
</comment>
<protein>
    <submittedName>
        <fullName evidence="8">Conserved hypothetical integral membrane protein</fullName>
    </submittedName>
</protein>
<keyword evidence="5 7" id="KW-1133">Transmembrane helix</keyword>
<evidence type="ECO:0000256" key="6">
    <source>
        <dbReference type="ARBA" id="ARBA00023136"/>
    </source>
</evidence>
<feature type="transmembrane region" description="Helical" evidence="7">
    <location>
        <begin position="99"/>
        <end position="117"/>
    </location>
</feature>
<keyword evidence="3" id="KW-1003">Cell membrane</keyword>